<dbReference type="EMBL" id="KN824283">
    <property type="protein sequence ID" value="KIM31015.1"/>
    <property type="molecule type" value="Genomic_DNA"/>
</dbReference>
<sequence>MVSFFSQSFYYDHPWSLVNLGVWRKYPNPHSAHVISVDVLNRSIDPRTGIVRTERVIGCTQKAPRWVVKVRDFSNFFTLFSALIGRPMATTLSLTHFAPSQLLGGTTDAYVREVSHLNPTTGETHVTSVNLSLCQYLTVLERISYKPCPTNPTGRTLFTQTAEIQARIAGWRPLQERFEQWSLEMFDKNAEKGRQGFECVLKSLWESRQGLITAAEHRSS</sequence>
<evidence type="ECO:0000313" key="3">
    <source>
        <dbReference type="Proteomes" id="UP000054097"/>
    </source>
</evidence>
<reference evidence="2 3" key="1">
    <citation type="submission" date="2014-04" db="EMBL/GenBank/DDBJ databases">
        <authorList>
            <consortium name="DOE Joint Genome Institute"/>
            <person name="Kuo A."/>
            <person name="Zuccaro A."/>
            <person name="Kohler A."/>
            <person name="Nagy L.G."/>
            <person name="Floudas D."/>
            <person name="Copeland A."/>
            <person name="Barry K.W."/>
            <person name="Cichocki N."/>
            <person name="Veneault-Fourrey C."/>
            <person name="LaButti K."/>
            <person name="Lindquist E.A."/>
            <person name="Lipzen A."/>
            <person name="Lundell T."/>
            <person name="Morin E."/>
            <person name="Murat C."/>
            <person name="Sun H."/>
            <person name="Tunlid A."/>
            <person name="Henrissat B."/>
            <person name="Grigoriev I.V."/>
            <person name="Hibbett D.S."/>
            <person name="Martin F."/>
            <person name="Nordberg H.P."/>
            <person name="Cantor M.N."/>
            <person name="Hua S.X."/>
        </authorList>
    </citation>
    <scope>NUCLEOTIDE SEQUENCE [LARGE SCALE GENOMIC DNA]</scope>
    <source>
        <strain evidence="2 3">MAFF 305830</strain>
    </source>
</reference>
<dbReference type="PROSITE" id="PS50904">
    <property type="entry name" value="PRELI_MSF1"/>
    <property type="match status" value="1"/>
</dbReference>
<evidence type="ECO:0000313" key="2">
    <source>
        <dbReference type="EMBL" id="KIM31015.1"/>
    </source>
</evidence>
<keyword evidence="3" id="KW-1185">Reference proteome</keyword>
<dbReference type="STRING" id="933852.A0A0C3B2G5"/>
<dbReference type="GO" id="GO:0005758">
    <property type="term" value="C:mitochondrial intermembrane space"/>
    <property type="evidence" value="ECO:0007669"/>
    <property type="project" value="InterPro"/>
</dbReference>
<organism evidence="2 3">
    <name type="scientific">Serendipita vermifera MAFF 305830</name>
    <dbReference type="NCBI Taxonomy" id="933852"/>
    <lineage>
        <taxon>Eukaryota</taxon>
        <taxon>Fungi</taxon>
        <taxon>Dikarya</taxon>
        <taxon>Basidiomycota</taxon>
        <taxon>Agaricomycotina</taxon>
        <taxon>Agaricomycetes</taxon>
        <taxon>Sebacinales</taxon>
        <taxon>Serendipitaceae</taxon>
        <taxon>Serendipita</taxon>
    </lineage>
</organism>
<accession>A0A0C3B2G5</accession>
<dbReference type="HOGENOM" id="CLU_067902_1_1_1"/>
<name>A0A0C3B2G5_SERVB</name>
<reference evidence="3" key="2">
    <citation type="submission" date="2015-01" db="EMBL/GenBank/DDBJ databases">
        <title>Evolutionary Origins and Diversification of the Mycorrhizal Mutualists.</title>
        <authorList>
            <consortium name="DOE Joint Genome Institute"/>
            <consortium name="Mycorrhizal Genomics Consortium"/>
            <person name="Kohler A."/>
            <person name="Kuo A."/>
            <person name="Nagy L.G."/>
            <person name="Floudas D."/>
            <person name="Copeland A."/>
            <person name="Barry K.W."/>
            <person name="Cichocki N."/>
            <person name="Veneault-Fourrey C."/>
            <person name="LaButti K."/>
            <person name="Lindquist E.A."/>
            <person name="Lipzen A."/>
            <person name="Lundell T."/>
            <person name="Morin E."/>
            <person name="Murat C."/>
            <person name="Riley R."/>
            <person name="Ohm R."/>
            <person name="Sun H."/>
            <person name="Tunlid A."/>
            <person name="Henrissat B."/>
            <person name="Grigoriev I.V."/>
            <person name="Hibbett D.S."/>
            <person name="Martin F."/>
        </authorList>
    </citation>
    <scope>NUCLEOTIDE SEQUENCE [LARGE SCALE GENOMIC DNA]</scope>
    <source>
        <strain evidence="3">MAFF 305830</strain>
    </source>
</reference>
<protein>
    <recommendedName>
        <fullName evidence="1">PRELI/MSF1 domain-containing protein</fullName>
    </recommendedName>
</protein>
<evidence type="ECO:0000259" key="1">
    <source>
        <dbReference type="PROSITE" id="PS50904"/>
    </source>
</evidence>
<gene>
    <name evidence="2" type="ORF">M408DRAFT_274263</name>
</gene>
<proteinExistence type="predicted"/>
<feature type="domain" description="PRELI/MSF1" evidence="1">
    <location>
        <begin position="2"/>
        <end position="209"/>
    </location>
</feature>
<dbReference type="AlphaFoldDB" id="A0A0C3B2G5"/>
<dbReference type="OrthoDB" id="407630at2759"/>
<dbReference type="PANTHER" id="PTHR11158">
    <property type="entry name" value="MSF1/PX19 RELATED"/>
    <property type="match status" value="1"/>
</dbReference>
<dbReference type="InterPro" id="IPR006797">
    <property type="entry name" value="PRELI/MSF1_dom"/>
</dbReference>
<dbReference type="Pfam" id="PF04707">
    <property type="entry name" value="PRELI"/>
    <property type="match status" value="2"/>
</dbReference>
<dbReference type="Proteomes" id="UP000054097">
    <property type="component" value="Unassembled WGS sequence"/>
</dbReference>
<dbReference type="InterPro" id="IPR037365">
    <property type="entry name" value="Slowmo/Ups"/>
</dbReference>